<evidence type="ECO:0000313" key="6">
    <source>
        <dbReference type="EMBL" id="KGO94301.1"/>
    </source>
</evidence>
<name>A0A0A2MRU2_9FLAO</name>
<keyword evidence="7" id="KW-1185">Reference proteome</keyword>
<dbReference type="InterPro" id="IPR006603">
    <property type="entry name" value="PQ-loop_rpt"/>
</dbReference>
<sequence length="88" mass="9416">MDDVEILGLVAAAFTTIANIPQTIKIVKTRSTKSISALTYAMLFVGMVLWVVYGIIKTDLPIILANGIAAALCGTILAVKCWAKYRGT</sequence>
<protein>
    <recommendedName>
        <fullName evidence="8">MtN3 and saliva related transmembrane protein</fullName>
    </recommendedName>
</protein>
<dbReference type="Pfam" id="PF04193">
    <property type="entry name" value="PQ-loop"/>
    <property type="match status" value="1"/>
</dbReference>
<dbReference type="Proteomes" id="UP000030111">
    <property type="component" value="Unassembled WGS sequence"/>
</dbReference>
<reference evidence="6 7" key="1">
    <citation type="submission" date="2013-09" db="EMBL/GenBank/DDBJ databases">
        <authorList>
            <person name="Zeng Z."/>
            <person name="Chen C."/>
        </authorList>
    </citation>
    <scope>NUCLEOTIDE SEQUENCE [LARGE SCALE GENOMIC DNA]</scope>
    <source>
        <strain evidence="6 7">WB 4.1-42</strain>
    </source>
</reference>
<comment type="subcellular location">
    <subcellularLocation>
        <location evidence="1">Membrane</location>
        <topology evidence="1">Multi-pass membrane protein</topology>
    </subcellularLocation>
</comment>
<evidence type="ECO:0008006" key="8">
    <source>
        <dbReference type="Google" id="ProtNLM"/>
    </source>
</evidence>
<comment type="caution">
    <text evidence="6">The sequence shown here is derived from an EMBL/GenBank/DDBJ whole genome shotgun (WGS) entry which is preliminary data.</text>
</comment>
<dbReference type="AlphaFoldDB" id="A0A0A2MRU2"/>
<evidence type="ECO:0000256" key="1">
    <source>
        <dbReference type="ARBA" id="ARBA00004141"/>
    </source>
</evidence>
<proteinExistence type="predicted"/>
<gene>
    <name evidence="6" type="ORF">Q766_05110</name>
</gene>
<evidence type="ECO:0000256" key="3">
    <source>
        <dbReference type="ARBA" id="ARBA00022989"/>
    </source>
</evidence>
<dbReference type="NCBIfam" id="NF037968">
    <property type="entry name" value="SemiSWEET_2"/>
    <property type="match status" value="1"/>
</dbReference>
<keyword evidence="3 5" id="KW-1133">Transmembrane helix</keyword>
<dbReference type="GO" id="GO:0051119">
    <property type="term" value="F:sugar transmembrane transporter activity"/>
    <property type="evidence" value="ECO:0007669"/>
    <property type="project" value="InterPro"/>
</dbReference>
<keyword evidence="2 5" id="KW-0812">Transmembrane</keyword>
<dbReference type="eggNOG" id="COG4095">
    <property type="taxonomic scope" value="Bacteria"/>
</dbReference>
<dbReference type="GO" id="GO:0016020">
    <property type="term" value="C:membrane"/>
    <property type="evidence" value="ECO:0007669"/>
    <property type="project" value="UniProtKB-SubCell"/>
</dbReference>
<feature type="transmembrane region" description="Helical" evidence="5">
    <location>
        <begin position="62"/>
        <end position="83"/>
    </location>
</feature>
<accession>A0A0A2MRU2</accession>
<organism evidence="6 7">
    <name type="scientific">Flavobacterium subsaxonicum WB 4.1-42 = DSM 21790</name>
    <dbReference type="NCBI Taxonomy" id="1121898"/>
    <lineage>
        <taxon>Bacteria</taxon>
        <taxon>Pseudomonadati</taxon>
        <taxon>Bacteroidota</taxon>
        <taxon>Flavobacteriia</taxon>
        <taxon>Flavobacteriales</taxon>
        <taxon>Flavobacteriaceae</taxon>
        <taxon>Flavobacterium</taxon>
    </lineage>
</organism>
<feature type="transmembrane region" description="Helical" evidence="5">
    <location>
        <begin position="6"/>
        <end position="24"/>
    </location>
</feature>
<evidence type="ECO:0000256" key="2">
    <source>
        <dbReference type="ARBA" id="ARBA00022692"/>
    </source>
</evidence>
<dbReference type="Gene3D" id="1.20.1280.290">
    <property type="match status" value="1"/>
</dbReference>
<dbReference type="RefSeq" id="WP_026990417.1">
    <property type="nucleotide sequence ID" value="NZ_AUGP01000017.1"/>
</dbReference>
<keyword evidence="4 5" id="KW-0472">Membrane</keyword>
<evidence type="ECO:0000256" key="5">
    <source>
        <dbReference type="SAM" id="Phobius"/>
    </source>
</evidence>
<dbReference type="EMBL" id="JRLY01000002">
    <property type="protein sequence ID" value="KGO94301.1"/>
    <property type="molecule type" value="Genomic_DNA"/>
</dbReference>
<dbReference type="STRING" id="1121898.GCA_000422725_01543"/>
<dbReference type="OrthoDB" id="122062at2"/>
<evidence type="ECO:0000313" key="7">
    <source>
        <dbReference type="Proteomes" id="UP000030111"/>
    </source>
</evidence>
<feature type="transmembrane region" description="Helical" evidence="5">
    <location>
        <begin position="36"/>
        <end position="56"/>
    </location>
</feature>
<evidence type="ECO:0000256" key="4">
    <source>
        <dbReference type="ARBA" id="ARBA00023136"/>
    </source>
</evidence>
<dbReference type="InterPro" id="IPR047662">
    <property type="entry name" value="SemiSWEET"/>
</dbReference>